<evidence type="ECO:0008006" key="3">
    <source>
        <dbReference type="Google" id="ProtNLM"/>
    </source>
</evidence>
<reference evidence="1" key="1">
    <citation type="submission" date="2022-02" db="EMBL/GenBank/DDBJ databases">
        <authorList>
            <person name="Henning P.M."/>
            <person name="McCubbin A.G."/>
            <person name="Shore J.S."/>
        </authorList>
    </citation>
    <scope>NUCLEOTIDE SEQUENCE</scope>
    <source>
        <strain evidence="1">F60SS</strain>
        <tissue evidence="1">Leaves</tissue>
    </source>
</reference>
<evidence type="ECO:0000313" key="1">
    <source>
        <dbReference type="EMBL" id="KAJ4851297.1"/>
    </source>
</evidence>
<accession>A0A9Q0JSB6</accession>
<comment type="caution">
    <text evidence="1">The sequence shown here is derived from an EMBL/GenBank/DDBJ whole genome shotgun (WGS) entry which is preliminary data.</text>
</comment>
<reference evidence="1" key="2">
    <citation type="journal article" date="2023" name="Plants (Basel)">
        <title>Annotation of the Turnera subulata (Passifloraceae) Draft Genome Reveals the S-Locus Evolved after the Divergence of Turneroideae from Passifloroideae in a Stepwise Manner.</title>
        <authorList>
            <person name="Henning P.M."/>
            <person name="Roalson E.H."/>
            <person name="Mir W."/>
            <person name="McCubbin A.G."/>
            <person name="Shore J.S."/>
        </authorList>
    </citation>
    <scope>NUCLEOTIDE SEQUENCE</scope>
    <source>
        <strain evidence="1">F60SS</strain>
    </source>
</reference>
<proteinExistence type="predicted"/>
<dbReference type="EMBL" id="JAKUCV010000089">
    <property type="protein sequence ID" value="KAJ4851297.1"/>
    <property type="molecule type" value="Genomic_DNA"/>
</dbReference>
<gene>
    <name evidence="1" type="ORF">Tsubulata_001168</name>
</gene>
<dbReference type="AlphaFoldDB" id="A0A9Q0JSB6"/>
<dbReference type="Proteomes" id="UP001141552">
    <property type="component" value="Unassembled WGS sequence"/>
</dbReference>
<evidence type="ECO:0000313" key="2">
    <source>
        <dbReference type="Proteomes" id="UP001141552"/>
    </source>
</evidence>
<name>A0A9Q0JSB6_9ROSI</name>
<sequence>KKRRRRKRNNNNNNKGDVIGSDILNQASASLLSDAGETEVVVYDGGICNKENVPPASPSRAPVRNLKKKLLILDLNGVLVDIFSRPPKDLKADAKVSGQAGERMLWSGVLHSETFYTEIF</sequence>
<organism evidence="1 2">
    <name type="scientific">Turnera subulata</name>
    <dbReference type="NCBI Taxonomy" id="218843"/>
    <lineage>
        <taxon>Eukaryota</taxon>
        <taxon>Viridiplantae</taxon>
        <taxon>Streptophyta</taxon>
        <taxon>Embryophyta</taxon>
        <taxon>Tracheophyta</taxon>
        <taxon>Spermatophyta</taxon>
        <taxon>Magnoliopsida</taxon>
        <taxon>eudicotyledons</taxon>
        <taxon>Gunneridae</taxon>
        <taxon>Pentapetalae</taxon>
        <taxon>rosids</taxon>
        <taxon>fabids</taxon>
        <taxon>Malpighiales</taxon>
        <taxon>Passifloraceae</taxon>
        <taxon>Turnera</taxon>
    </lineage>
</organism>
<keyword evidence="2" id="KW-1185">Reference proteome</keyword>
<protein>
    <recommendedName>
        <fullName evidence="3">FCP1 homology domain-containing protein</fullName>
    </recommendedName>
</protein>
<feature type="non-terminal residue" evidence="1">
    <location>
        <position position="120"/>
    </location>
</feature>